<protein>
    <submittedName>
        <fullName evidence="2">Uncharacterized protein</fullName>
    </submittedName>
</protein>
<reference evidence="2" key="1">
    <citation type="journal article" date="2023" name="G3 (Bethesda)">
        <title>A reference genome for the long-term kleptoplast-retaining sea slug Elysia crispata morphotype clarki.</title>
        <authorList>
            <person name="Eastman K.E."/>
            <person name="Pendleton A.L."/>
            <person name="Shaikh M.A."/>
            <person name="Suttiyut T."/>
            <person name="Ogas R."/>
            <person name="Tomko P."/>
            <person name="Gavelis G."/>
            <person name="Widhalm J.R."/>
            <person name="Wisecaver J.H."/>
        </authorList>
    </citation>
    <scope>NUCLEOTIDE SEQUENCE</scope>
    <source>
        <strain evidence="2">ECLA1</strain>
    </source>
</reference>
<evidence type="ECO:0000313" key="2">
    <source>
        <dbReference type="EMBL" id="KAK3771121.1"/>
    </source>
</evidence>
<evidence type="ECO:0000256" key="1">
    <source>
        <dbReference type="SAM" id="MobiDB-lite"/>
    </source>
</evidence>
<dbReference type="EMBL" id="JAWDGP010003771">
    <property type="protein sequence ID" value="KAK3771121.1"/>
    <property type="molecule type" value="Genomic_DNA"/>
</dbReference>
<feature type="compositionally biased region" description="Basic residues" evidence="1">
    <location>
        <begin position="10"/>
        <end position="21"/>
    </location>
</feature>
<keyword evidence="3" id="KW-1185">Reference proteome</keyword>
<dbReference type="AlphaFoldDB" id="A0AAE1DHU7"/>
<proteinExistence type="predicted"/>
<feature type="region of interest" description="Disordered" evidence="1">
    <location>
        <begin position="81"/>
        <end position="104"/>
    </location>
</feature>
<organism evidence="2 3">
    <name type="scientific">Elysia crispata</name>
    <name type="common">lettuce slug</name>
    <dbReference type="NCBI Taxonomy" id="231223"/>
    <lineage>
        <taxon>Eukaryota</taxon>
        <taxon>Metazoa</taxon>
        <taxon>Spiralia</taxon>
        <taxon>Lophotrochozoa</taxon>
        <taxon>Mollusca</taxon>
        <taxon>Gastropoda</taxon>
        <taxon>Heterobranchia</taxon>
        <taxon>Euthyneura</taxon>
        <taxon>Panpulmonata</taxon>
        <taxon>Sacoglossa</taxon>
        <taxon>Placobranchoidea</taxon>
        <taxon>Plakobranchidae</taxon>
        <taxon>Elysia</taxon>
    </lineage>
</organism>
<comment type="caution">
    <text evidence="2">The sequence shown here is derived from an EMBL/GenBank/DDBJ whole genome shotgun (WGS) entry which is preliminary data.</text>
</comment>
<accession>A0AAE1DHU7</accession>
<name>A0AAE1DHU7_9GAST</name>
<gene>
    <name evidence="2" type="ORF">RRG08_034137</name>
</gene>
<evidence type="ECO:0000313" key="3">
    <source>
        <dbReference type="Proteomes" id="UP001283361"/>
    </source>
</evidence>
<feature type="region of interest" description="Disordered" evidence="1">
    <location>
        <begin position="1"/>
        <end position="30"/>
    </location>
</feature>
<sequence length="314" mass="34491">MPCGEFTVSHHPHHQPHHRPTAPHAVPAVSGCPQQRLPLCENIINQFQPPPQDSQPPTSRELTQVLNLNNLNQMMAAVPSRMVGAGGGGGQKHGSTPAPHPHHHLTVDVNLNHVMSPTQSMKSPLSPNPLDNENLRRQSTGLSAFNDYVVSGRGFHSALGVLPREQPRPAPPRFVLCNYLVDEETARDWLGIDWGEGERRGFPFERQELLQLDQCASCLPGPDLALHCVLHGSQLIRLAALCRQATQSCWIMARPRPDLALHCLCCMATQSCWIMARPGPDLALHCLCWLSVDQAGRPVTTGDTILLDYGSTRP</sequence>
<dbReference type="Proteomes" id="UP001283361">
    <property type="component" value="Unassembled WGS sequence"/>
</dbReference>